<reference evidence="4" key="1">
    <citation type="journal article" date="2013" name="ISME J.">
        <title>A small predatory core genome in the divergent marine Bacteriovorax marinus SJ and the terrestrial Bdellovibrio bacteriovorus.</title>
        <authorList>
            <person name="Crossman L.C."/>
            <person name="Chen H."/>
            <person name="Cerdeno-Tarraga A.M."/>
            <person name="Brooks K."/>
            <person name="Quail M.A."/>
            <person name="Pineiro S.A."/>
            <person name="Hobley L."/>
            <person name="Sockett R.E."/>
            <person name="Bentley S.D."/>
            <person name="Parkhill J."/>
            <person name="Williams H.N."/>
            <person name="Stine O.C."/>
        </authorList>
    </citation>
    <scope>NUCLEOTIDE SEQUENCE [LARGE SCALE GENOMIC DNA]</scope>
    <source>
        <strain evidence="4">ATCC BAA-682 / DSM 15412 / SJ</strain>
    </source>
</reference>
<dbReference type="SUPFAM" id="SSF52540">
    <property type="entry name" value="P-loop containing nucleoside triphosphate hydrolases"/>
    <property type="match status" value="1"/>
</dbReference>
<dbReference type="Pfam" id="PF13614">
    <property type="entry name" value="AAA_31"/>
    <property type="match status" value="1"/>
</dbReference>
<dbReference type="PATRIC" id="fig|862908.3.peg.2328"/>
<dbReference type="Gene3D" id="3.40.50.300">
    <property type="entry name" value="P-loop containing nucleotide triphosphate hydrolases"/>
    <property type="match status" value="1"/>
</dbReference>
<feature type="domain" description="AAA" evidence="2">
    <location>
        <begin position="94"/>
        <end position="279"/>
    </location>
</feature>
<evidence type="ECO:0000313" key="4">
    <source>
        <dbReference type="Proteomes" id="UP000008963"/>
    </source>
</evidence>
<dbReference type="InterPro" id="IPR027417">
    <property type="entry name" value="P-loop_NTPase"/>
</dbReference>
<gene>
    <name evidence="3" type="ordered locus">BMS_2442</name>
</gene>
<protein>
    <submittedName>
        <fullName evidence="3">Replication protein</fullName>
    </submittedName>
</protein>
<evidence type="ECO:0000259" key="2">
    <source>
        <dbReference type="Pfam" id="PF13614"/>
    </source>
</evidence>
<evidence type="ECO:0000313" key="3">
    <source>
        <dbReference type="EMBL" id="CBW27237.1"/>
    </source>
</evidence>
<dbReference type="STRING" id="862908.BMS_2442"/>
<proteinExistence type="predicted"/>
<evidence type="ECO:0000256" key="1">
    <source>
        <dbReference type="SAM" id="MobiDB-lite"/>
    </source>
</evidence>
<accession>E1X5B6</accession>
<name>E1X5B6_HALMS</name>
<dbReference type="CDD" id="cd02042">
    <property type="entry name" value="ParAB_family"/>
    <property type="match status" value="1"/>
</dbReference>
<dbReference type="InterPro" id="IPR050678">
    <property type="entry name" value="DNA_Partitioning_ATPase"/>
</dbReference>
<dbReference type="KEGG" id="bmx:BMS_2442"/>
<dbReference type="Proteomes" id="UP000008963">
    <property type="component" value="Chromosome"/>
</dbReference>
<dbReference type="HOGENOM" id="CLU_711267_0_0_7"/>
<dbReference type="InterPro" id="IPR025669">
    <property type="entry name" value="AAA_dom"/>
</dbReference>
<feature type="region of interest" description="Disordered" evidence="1">
    <location>
        <begin position="368"/>
        <end position="388"/>
    </location>
</feature>
<sequence length="388" mass="43966">MTLYPFVFYNFRILKTGRLRVNETYYSLKKVASIFGGPELKEEIVKLEESGQIPAQEKYRSGALYRKGFKESDLPLIGEKIGFFKKFNRPVSLCVFTTKGGVLKSTLALNLARTAALHGLKTCVVGLDIQGDVTTALGFDDGIEDSGDLNYILEKLNRTKGLSDVFSNSVRLNETIVSTDNENLFLIPETPELVALNDSLSNINRREFWLKEKVVDPLKQHFDLVVMDCSPNWNKLTTNALVACDALVSPLECKINNFRNFRVFSKFLQEFKDEMRMDFESIFVPTRYSLNRKLSQDILEWYRENVPGCIAGAVRESVSGEEATAMNKSLIEHCPGKNVANEMTEVLKEVHQRVSILTESESPQSYAQFSGRVNSNDNHQIGTENLWR</sequence>
<dbReference type="EMBL" id="FQ312005">
    <property type="protein sequence ID" value="CBW27237.1"/>
    <property type="molecule type" value="Genomic_DNA"/>
</dbReference>
<dbReference type="PANTHER" id="PTHR13696:SF99">
    <property type="entry name" value="COBYRINIC ACID AC-DIAMIDE SYNTHASE"/>
    <property type="match status" value="1"/>
</dbReference>
<dbReference type="AlphaFoldDB" id="E1X5B6"/>
<dbReference type="PANTHER" id="PTHR13696">
    <property type="entry name" value="P-LOOP CONTAINING NUCLEOSIDE TRIPHOSPHATE HYDROLASE"/>
    <property type="match status" value="1"/>
</dbReference>
<dbReference type="eggNOG" id="COG1192">
    <property type="taxonomic scope" value="Bacteria"/>
</dbReference>
<keyword evidence="4" id="KW-1185">Reference proteome</keyword>
<organism evidence="3 4">
    <name type="scientific">Halobacteriovorax marinus (strain ATCC BAA-682 / DSM 15412 / SJ)</name>
    <name type="common">Bacteriovorax marinus</name>
    <dbReference type="NCBI Taxonomy" id="862908"/>
    <lineage>
        <taxon>Bacteria</taxon>
        <taxon>Pseudomonadati</taxon>
        <taxon>Bdellovibrionota</taxon>
        <taxon>Bacteriovoracia</taxon>
        <taxon>Bacteriovoracales</taxon>
        <taxon>Halobacteriovoraceae</taxon>
        <taxon>Halobacteriovorax</taxon>
    </lineage>
</organism>